<gene>
    <name evidence="2" type="ORF">EGW08_002024</name>
</gene>
<proteinExistence type="predicted"/>
<organism evidence="2 3">
    <name type="scientific">Elysia chlorotica</name>
    <name type="common">Eastern emerald elysia</name>
    <name type="synonym">Sea slug</name>
    <dbReference type="NCBI Taxonomy" id="188477"/>
    <lineage>
        <taxon>Eukaryota</taxon>
        <taxon>Metazoa</taxon>
        <taxon>Spiralia</taxon>
        <taxon>Lophotrochozoa</taxon>
        <taxon>Mollusca</taxon>
        <taxon>Gastropoda</taxon>
        <taxon>Heterobranchia</taxon>
        <taxon>Euthyneura</taxon>
        <taxon>Panpulmonata</taxon>
        <taxon>Sacoglossa</taxon>
        <taxon>Placobranchoidea</taxon>
        <taxon>Plakobranchidae</taxon>
        <taxon>Elysia</taxon>
    </lineage>
</organism>
<dbReference type="Proteomes" id="UP000271974">
    <property type="component" value="Unassembled WGS sequence"/>
</dbReference>
<keyword evidence="3" id="KW-1185">Reference proteome</keyword>
<keyword evidence="1" id="KW-0732">Signal</keyword>
<dbReference type="EMBL" id="RQTK01000037">
    <property type="protein sequence ID" value="RUS90243.1"/>
    <property type="molecule type" value="Genomic_DNA"/>
</dbReference>
<evidence type="ECO:0008006" key="4">
    <source>
        <dbReference type="Google" id="ProtNLM"/>
    </source>
</evidence>
<comment type="caution">
    <text evidence="2">The sequence shown here is derived from an EMBL/GenBank/DDBJ whole genome shotgun (WGS) entry which is preliminary data.</text>
</comment>
<accession>A0A3S1A4B2</accession>
<dbReference type="OrthoDB" id="6067296at2759"/>
<feature type="signal peptide" evidence="1">
    <location>
        <begin position="1"/>
        <end position="22"/>
    </location>
</feature>
<protein>
    <recommendedName>
        <fullName evidence="4">Peptidase S1 domain-containing protein</fullName>
    </recommendedName>
</protein>
<feature type="non-terminal residue" evidence="2">
    <location>
        <position position="160"/>
    </location>
</feature>
<reference evidence="2 3" key="1">
    <citation type="submission" date="2019-01" db="EMBL/GenBank/DDBJ databases">
        <title>A draft genome assembly of the solar-powered sea slug Elysia chlorotica.</title>
        <authorList>
            <person name="Cai H."/>
            <person name="Li Q."/>
            <person name="Fang X."/>
            <person name="Li J."/>
            <person name="Curtis N.E."/>
            <person name="Altenburger A."/>
            <person name="Shibata T."/>
            <person name="Feng M."/>
            <person name="Maeda T."/>
            <person name="Schwartz J.A."/>
            <person name="Shigenobu S."/>
            <person name="Lundholm N."/>
            <person name="Nishiyama T."/>
            <person name="Yang H."/>
            <person name="Hasebe M."/>
            <person name="Li S."/>
            <person name="Pierce S.K."/>
            <person name="Wang J."/>
        </authorList>
    </citation>
    <scope>NUCLEOTIDE SEQUENCE [LARGE SCALE GENOMIC DNA]</scope>
    <source>
        <strain evidence="2">EC2010</strain>
        <tissue evidence="2">Whole organism of an adult</tissue>
    </source>
</reference>
<dbReference type="STRING" id="188477.A0A3S1A4B2"/>
<dbReference type="InterPro" id="IPR043504">
    <property type="entry name" value="Peptidase_S1_PA_chymotrypsin"/>
</dbReference>
<evidence type="ECO:0000313" key="2">
    <source>
        <dbReference type="EMBL" id="RUS90243.1"/>
    </source>
</evidence>
<dbReference type="AlphaFoldDB" id="A0A3S1A4B2"/>
<name>A0A3S1A4B2_ELYCH</name>
<dbReference type="InterPro" id="IPR009003">
    <property type="entry name" value="Peptidase_S1_PA"/>
</dbReference>
<dbReference type="Gene3D" id="2.40.10.10">
    <property type="entry name" value="Trypsin-like serine proteases"/>
    <property type="match status" value="1"/>
</dbReference>
<feature type="chain" id="PRO_5018565937" description="Peptidase S1 domain-containing protein" evidence="1">
    <location>
        <begin position="23"/>
        <end position="160"/>
    </location>
</feature>
<sequence length="160" mass="17180">MLQNILMALTVGVFTFDVFSSAQQLTATRCSTMLRYGGFCQDMRQSCPTGTFEYPTFSNFLGCLRTDQICCARQADSGSLVNPAAPIVASPPQDCGVGGGLLQSRILGGRITGPCDWPFVVSIRGLIRGRTQLSYANTIHSCAGVLIANNWVLTSPFCVL</sequence>
<evidence type="ECO:0000313" key="3">
    <source>
        <dbReference type="Proteomes" id="UP000271974"/>
    </source>
</evidence>
<evidence type="ECO:0000256" key="1">
    <source>
        <dbReference type="SAM" id="SignalP"/>
    </source>
</evidence>
<dbReference type="SUPFAM" id="SSF50494">
    <property type="entry name" value="Trypsin-like serine proteases"/>
    <property type="match status" value="1"/>
</dbReference>